<feature type="region of interest" description="Disordered" evidence="1">
    <location>
        <begin position="1"/>
        <end position="64"/>
    </location>
</feature>
<dbReference type="EMBL" id="LABX01000061">
    <property type="protein sequence ID" value="KMO37007.1"/>
    <property type="molecule type" value="Genomic_DNA"/>
</dbReference>
<accession>A0A0J6SU12</accession>
<name>A0A0J6SU12_9HYPH</name>
<reference evidence="2 3" key="1">
    <citation type="submission" date="2015-03" db="EMBL/GenBank/DDBJ databases">
        <title>Genome sequencing of Methylobacterium aquaticum DSM16371 type strain.</title>
        <authorList>
            <person name="Chaudhry V."/>
            <person name="Patil P.B."/>
        </authorList>
    </citation>
    <scope>NUCLEOTIDE SEQUENCE [LARGE SCALE GENOMIC DNA]</scope>
    <source>
        <strain evidence="2 3">DSM 16371</strain>
    </source>
</reference>
<sequence>MKSPGNRARQAGPQTTPRRRRGNGGYAGLKERVGRQSENKNPPTRRPSLGASNGGSARKNWSGAMRASGKAFQFCAPARRGRLLHVPLPRSLERGTPGGPTCRA</sequence>
<evidence type="ECO:0000256" key="1">
    <source>
        <dbReference type="SAM" id="MobiDB-lite"/>
    </source>
</evidence>
<evidence type="ECO:0000313" key="3">
    <source>
        <dbReference type="Proteomes" id="UP000035929"/>
    </source>
</evidence>
<proteinExistence type="predicted"/>
<organism evidence="2 3">
    <name type="scientific">Methylobacterium aquaticum</name>
    <dbReference type="NCBI Taxonomy" id="270351"/>
    <lineage>
        <taxon>Bacteria</taxon>
        <taxon>Pseudomonadati</taxon>
        <taxon>Pseudomonadota</taxon>
        <taxon>Alphaproteobacteria</taxon>
        <taxon>Hyphomicrobiales</taxon>
        <taxon>Methylobacteriaceae</taxon>
        <taxon>Methylobacterium</taxon>
    </lineage>
</organism>
<protein>
    <submittedName>
        <fullName evidence="2">Uncharacterized protein</fullName>
    </submittedName>
</protein>
<dbReference type="Proteomes" id="UP000035929">
    <property type="component" value="Unassembled WGS sequence"/>
</dbReference>
<gene>
    <name evidence="2" type="ORF">VP06_08560</name>
</gene>
<evidence type="ECO:0000313" key="2">
    <source>
        <dbReference type="EMBL" id="KMO37007.1"/>
    </source>
</evidence>
<comment type="caution">
    <text evidence="2">The sequence shown here is derived from an EMBL/GenBank/DDBJ whole genome shotgun (WGS) entry which is preliminary data.</text>
</comment>
<dbReference type="AlphaFoldDB" id="A0A0J6SU12"/>
<feature type="compositionally biased region" description="Basic and acidic residues" evidence="1">
    <location>
        <begin position="29"/>
        <end position="38"/>
    </location>
</feature>
<dbReference type="PATRIC" id="fig|270351.6.peg.6468"/>